<gene>
    <name evidence="2" type="ORF">K0U00_17425</name>
</gene>
<evidence type="ECO:0000313" key="3">
    <source>
        <dbReference type="Proteomes" id="UP001519887"/>
    </source>
</evidence>
<feature type="domain" description="Phospholipase C/D" evidence="1">
    <location>
        <begin position="6"/>
        <end position="154"/>
    </location>
</feature>
<dbReference type="Proteomes" id="UP001519887">
    <property type="component" value="Unassembled WGS sequence"/>
</dbReference>
<name>A0ABS7C4K4_9BACL</name>
<keyword evidence="3" id="KW-1185">Reference proteome</keyword>
<evidence type="ECO:0000259" key="1">
    <source>
        <dbReference type="Pfam" id="PF00882"/>
    </source>
</evidence>
<accession>A0ABS7C4K4</accession>
<comment type="caution">
    <text evidence="2">The sequence shown here is derived from an EMBL/GenBank/DDBJ whole genome shotgun (WGS) entry which is preliminary data.</text>
</comment>
<dbReference type="RefSeq" id="WP_210037185.1">
    <property type="nucleotide sequence ID" value="NZ_JBHLVU010000004.1"/>
</dbReference>
<dbReference type="InterPro" id="IPR029002">
    <property type="entry name" value="PLPC/GPLD1"/>
</dbReference>
<reference evidence="2 3" key="1">
    <citation type="submission" date="2021-07" db="EMBL/GenBank/DDBJ databases">
        <title>Paenibacillus radiodurans sp. nov., isolated from the southeastern edge of Tengger Desert.</title>
        <authorList>
            <person name="Zhang G."/>
        </authorList>
    </citation>
    <scope>NUCLEOTIDE SEQUENCE [LARGE SCALE GENOMIC DNA]</scope>
    <source>
        <strain evidence="2 3">CCM 7311</strain>
    </source>
</reference>
<sequence>MPNVWTHFIFGQKVLESIGEEALIASPSRKRMFNMGCQGPDFLFYHHFLPWQQEKLMNLLGNEMHNRHCGPVIMDLLDAVSTQSAEDAGYDDALVYALGFVLHHILDCNMHPYVFSRSGFRKWDHQRFEVMMDTLIVRKLLSIETWNTPVWREIDNEGQLPDIIVDAFEQVAAVHYPELAPHIRRHNWTSAMRDMIRAQRLFYDPTGIRTILTFRKIEPLVYKRNLPPLDILNESHRPWLDPTDGYRTKTDSIWDMWDHAMEEAKQITATVIQWLREVQRMTKQPQHDDGLFQSCPLREETAALIGSRSYETGLPCDSGASILHADPIWPDSQAGKT</sequence>
<dbReference type="EMBL" id="JAHZIK010000438">
    <property type="protein sequence ID" value="MBW7455811.1"/>
    <property type="molecule type" value="Genomic_DNA"/>
</dbReference>
<proteinExistence type="predicted"/>
<evidence type="ECO:0000313" key="2">
    <source>
        <dbReference type="EMBL" id="MBW7455811.1"/>
    </source>
</evidence>
<protein>
    <submittedName>
        <fullName evidence="2">Zinc dependent phospholipase C family protein</fullName>
    </submittedName>
</protein>
<dbReference type="Pfam" id="PF00882">
    <property type="entry name" value="Zn_dep_PLPC"/>
    <property type="match status" value="1"/>
</dbReference>
<organism evidence="2 3">
    <name type="scientific">Paenibacillus sepulcri</name>
    <dbReference type="NCBI Taxonomy" id="359917"/>
    <lineage>
        <taxon>Bacteria</taxon>
        <taxon>Bacillati</taxon>
        <taxon>Bacillota</taxon>
        <taxon>Bacilli</taxon>
        <taxon>Bacillales</taxon>
        <taxon>Paenibacillaceae</taxon>
        <taxon>Paenibacillus</taxon>
    </lineage>
</organism>